<dbReference type="RefSeq" id="WP_225398690.1">
    <property type="nucleotide sequence ID" value="NZ_JAYJJQ010000021.1"/>
</dbReference>
<gene>
    <name evidence="2" type="ORF">K5L39_18390</name>
</gene>
<keyword evidence="1" id="KW-0472">Membrane</keyword>
<keyword evidence="3" id="KW-1185">Reference proteome</keyword>
<keyword evidence="1" id="KW-0812">Transmembrane</keyword>
<name>A0ABU5Z187_9MYCO</name>
<proteinExistence type="predicted"/>
<organism evidence="2 3">
    <name type="scientific">[Mycobacterium] vasticus</name>
    <dbReference type="NCBI Taxonomy" id="2875777"/>
    <lineage>
        <taxon>Bacteria</taxon>
        <taxon>Bacillati</taxon>
        <taxon>Actinomycetota</taxon>
        <taxon>Actinomycetes</taxon>
        <taxon>Mycobacteriales</taxon>
        <taxon>Mycobacteriaceae</taxon>
        <taxon>Mycolicibacter</taxon>
    </lineage>
</organism>
<accession>A0ABU5Z187</accession>
<comment type="caution">
    <text evidence="2">The sequence shown here is derived from an EMBL/GenBank/DDBJ whole genome shotgun (WGS) entry which is preliminary data.</text>
</comment>
<feature type="transmembrane region" description="Helical" evidence="1">
    <location>
        <begin position="20"/>
        <end position="43"/>
    </location>
</feature>
<evidence type="ECO:0000313" key="3">
    <source>
        <dbReference type="Proteomes" id="UP001299283"/>
    </source>
</evidence>
<keyword evidence="1" id="KW-1133">Transmembrane helix</keyword>
<dbReference type="Proteomes" id="UP001299283">
    <property type="component" value="Unassembled WGS sequence"/>
</dbReference>
<protein>
    <submittedName>
        <fullName evidence="2">Uncharacterized protein</fullName>
    </submittedName>
</protein>
<reference evidence="2 3" key="1">
    <citation type="submission" date="2023-12" db="EMBL/GenBank/DDBJ databases">
        <title>Description of new species of Mycobacterium terrae complex isolated from sewage at the Sao Paulo Zoological Park Foundation in Brazil.</title>
        <authorList>
            <person name="Romagnoli C.L."/>
            <person name="Conceicao E.C."/>
            <person name="Machado E."/>
            <person name="Barreto L.B.P.F."/>
            <person name="Sharma A."/>
            <person name="Silva N.M."/>
            <person name="Marques L.E."/>
            <person name="Juliana M.A."/>
            <person name="Lourenco M.C.S."/>
            <person name="Digiampietri L.A."/>
            <person name="Suffys P.N."/>
            <person name="Viana-Niero C."/>
        </authorList>
    </citation>
    <scope>NUCLEOTIDE SEQUENCE [LARGE SCALE GENOMIC DNA]</scope>
    <source>
        <strain evidence="2 3">MYC017</strain>
    </source>
</reference>
<feature type="transmembrane region" description="Helical" evidence="1">
    <location>
        <begin position="55"/>
        <end position="79"/>
    </location>
</feature>
<sequence>MSRPADAVRGGVAWTSLRYAAGLVFAHLLSVAEVLIVVVALRGRSPDNPHFSEHYVATTVALSLLSTLAVLIGGVWIIARSLRWFLRGDVPTPAQRVVAVNIIRDQSGSSRSGVRGRVRC</sequence>
<dbReference type="EMBL" id="JAYJJQ010000021">
    <property type="protein sequence ID" value="MEB3071155.1"/>
    <property type="molecule type" value="Genomic_DNA"/>
</dbReference>
<evidence type="ECO:0000313" key="2">
    <source>
        <dbReference type="EMBL" id="MEB3071155.1"/>
    </source>
</evidence>
<evidence type="ECO:0000256" key="1">
    <source>
        <dbReference type="SAM" id="Phobius"/>
    </source>
</evidence>